<dbReference type="AlphaFoldDB" id="A0A1Y6F4Y5"/>
<keyword evidence="2" id="KW-1185">Reference proteome</keyword>
<evidence type="ECO:0000313" key="1">
    <source>
        <dbReference type="EMBL" id="SMQ69857.1"/>
    </source>
</evidence>
<evidence type="ECO:0000313" key="2">
    <source>
        <dbReference type="Proteomes" id="UP000194474"/>
    </source>
</evidence>
<protein>
    <submittedName>
        <fullName evidence="1">Bacteriocin-protection, YdeI or OmpD-Associated</fullName>
    </submittedName>
</protein>
<organism evidence="1 2">
    <name type="scientific">Devosia lucknowensis</name>
    <dbReference type="NCBI Taxonomy" id="1096929"/>
    <lineage>
        <taxon>Bacteria</taxon>
        <taxon>Pseudomonadati</taxon>
        <taxon>Pseudomonadota</taxon>
        <taxon>Alphaproteobacteria</taxon>
        <taxon>Hyphomicrobiales</taxon>
        <taxon>Devosiaceae</taxon>
        <taxon>Devosia</taxon>
    </lineage>
</organism>
<sequence>MGRPKTDIDHNILGSPIPNKLFRPLQPMPDFVAAALKARGLVEKYEARPDYQRNDYLMWINNAKRDETKQKRLAQMLDELEAGGVYMKMKWNGAS</sequence>
<name>A0A1Y6F4Y5_9HYPH</name>
<proteinExistence type="predicted"/>
<gene>
    <name evidence="1" type="ORF">SAMN06295905_1698</name>
</gene>
<dbReference type="Proteomes" id="UP000194474">
    <property type="component" value="Unassembled WGS sequence"/>
</dbReference>
<reference evidence="2" key="1">
    <citation type="submission" date="2017-04" db="EMBL/GenBank/DDBJ databases">
        <authorList>
            <person name="Varghese N."/>
            <person name="Submissions S."/>
        </authorList>
    </citation>
    <scope>NUCLEOTIDE SEQUENCE [LARGE SCALE GENOMIC DNA]</scope>
</reference>
<dbReference type="EMBL" id="FXWK01000001">
    <property type="protein sequence ID" value="SMQ69857.1"/>
    <property type="molecule type" value="Genomic_DNA"/>
</dbReference>
<dbReference type="RefSeq" id="WP_244557461.1">
    <property type="nucleotide sequence ID" value="NZ_FXWK01000001.1"/>
</dbReference>
<accession>A0A1Y6F4Y5</accession>
<dbReference type="Pfam" id="PF13376">
    <property type="entry name" value="OmdA"/>
    <property type="match status" value="1"/>
</dbReference>